<name>H5TGM7_GORO1</name>
<dbReference type="CDD" id="cd00569">
    <property type="entry name" value="HTH_Hin_like"/>
    <property type="match status" value="1"/>
</dbReference>
<evidence type="ECO:0000313" key="8">
    <source>
        <dbReference type="Proteomes" id="UP000005038"/>
    </source>
</evidence>
<keyword evidence="2" id="KW-0229">DNA integration</keyword>
<dbReference type="PROSITE" id="PS00398">
    <property type="entry name" value="RECOMBINASES_2"/>
    <property type="match status" value="1"/>
</dbReference>
<evidence type="ECO:0000256" key="3">
    <source>
        <dbReference type="ARBA" id="ARBA00023125"/>
    </source>
</evidence>
<dbReference type="SUPFAM" id="SSF53041">
    <property type="entry name" value="Resolvase-like"/>
    <property type="match status" value="1"/>
</dbReference>
<gene>
    <name evidence="7" type="ORF">GOOTI_020_00040</name>
</gene>
<evidence type="ECO:0000256" key="5">
    <source>
        <dbReference type="PIRSR" id="PIRSR606118-50"/>
    </source>
</evidence>
<evidence type="ECO:0000259" key="6">
    <source>
        <dbReference type="PROSITE" id="PS51736"/>
    </source>
</evidence>
<dbReference type="PANTHER" id="PTHR30461">
    <property type="entry name" value="DNA-INVERTASE FROM LAMBDOID PROPHAGE"/>
    <property type="match status" value="1"/>
</dbReference>
<keyword evidence="4" id="KW-0233">DNA recombination</keyword>
<dbReference type="GO" id="GO:0000150">
    <property type="term" value="F:DNA strand exchange activity"/>
    <property type="evidence" value="ECO:0007669"/>
    <property type="project" value="InterPro"/>
</dbReference>
<dbReference type="PROSITE" id="PS51736">
    <property type="entry name" value="RECOMBINASES_3"/>
    <property type="match status" value="1"/>
</dbReference>
<protein>
    <submittedName>
        <fullName evidence="7">Site-specific recombinase</fullName>
    </submittedName>
</protein>
<dbReference type="PANTHER" id="PTHR30461:SF26">
    <property type="entry name" value="RESOLVASE HOMOLOG YNEB"/>
    <property type="match status" value="1"/>
</dbReference>
<accession>H5TGM7</accession>
<evidence type="ECO:0000256" key="4">
    <source>
        <dbReference type="ARBA" id="ARBA00023172"/>
    </source>
</evidence>
<dbReference type="EMBL" id="BAFB01000020">
    <property type="protein sequence ID" value="GAB32635.1"/>
    <property type="molecule type" value="Genomic_DNA"/>
</dbReference>
<dbReference type="InterPro" id="IPR006119">
    <property type="entry name" value="Resolv_N"/>
</dbReference>
<dbReference type="GO" id="GO:0015074">
    <property type="term" value="P:DNA integration"/>
    <property type="evidence" value="ECO:0007669"/>
    <property type="project" value="UniProtKB-KW"/>
</dbReference>
<comment type="similarity">
    <text evidence="1">Belongs to the site-specific recombinase resolvase family.</text>
</comment>
<dbReference type="AlphaFoldDB" id="H5TGM7"/>
<dbReference type="Pfam" id="PF00239">
    <property type="entry name" value="Resolvase"/>
    <property type="match status" value="1"/>
</dbReference>
<dbReference type="CDD" id="cd03768">
    <property type="entry name" value="SR_ResInv"/>
    <property type="match status" value="1"/>
</dbReference>
<proteinExistence type="inferred from homology"/>
<feature type="domain" description="Resolvase/invertase-type recombinase catalytic" evidence="6">
    <location>
        <begin position="15"/>
        <end position="156"/>
    </location>
</feature>
<keyword evidence="3" id="KW-0238">DNA-binding</keyword>
<dbReference type="SMART" id="SM00857">
    <property type="entry name" value="Resolvase"/>
    <property type="match status" value="1"/>
</dbReference>
<dbReference type="InterPro" id="IPR006120">
    <property type="entry name" value="Resolvase_HTH_dom"/>
</dbReference>
<evidence type="ECO:0000313" key="7">
    <source>
        <dbReference type="EMBL" id="GAB32635.1"/>
    </source>
</evidence>
<dbReference type="InterPro" id="IPR050639">
    <property type="entry name" value="SSR_resolvase"/>
</dbReference>
<dbReference type="SUPFAM" id="SSF46689">
    <property type="entry name" value="Homeodomain-like"/>
    <property type="match status" value="1"/>
</dbReference>
<dbReference type="Gene3D" id="3.40.50.1390">
    <property type="entry name" value="Resolvase, N-terminal catalytic domain"/>
    <property type="match status" value="1"/>
</dbReference>
<reference evidence="7" key="1">
    <citation type="submission" date="2012-02" db="EMBL/GenBank/DDBJ databases">
        <title>Whole genome shotgun sequence of Gordonia otitidis NBRC 100426.</title>
        <authorList>
            <person name="Yoshida I."/>
            <person name="Hosoyama A."/>
            <person name="Tsuchikane K."/>
            <person name="Katsumata H."/>
            <person name="Yamazaki S."/>
            <person name="Fujita N."/>
        </authorList>
    </citation>
    <scope>NUCLEOTIDE SEQUENCE [LARGE SCALE GENOMIC DNA]</scope>
    <source>
        <strain evidence="7">NBRC 100426</strain>
    </source>
</reference>
<keyword evidence="8" id="KW-1185">Reference proteome</keyword>
<dbReference type="Proteomes" id="UP000005038">
    <property type="component" value="Unassembled WGS sequence"/>
</dbReference>
<dbReference type="STRING" id="1108044.GOOTI_020_00040"/>
<dbReference type="InterPro" id="IPR009057">
    <property type="entry name" value="Homeodomain-like_sf"/>
</dbReference>
<evidence type="ECO:0000256" key="1">
    <source>
        <dbReference type="ARBA" id="ARBA00009913"/>
    </source>
</evidence>
<evidence type="ECO:0000256" key="2">
    <source>
        <dbReference type="ARBA" id="ARBA00022908"/>
    </source>
</evidence>
<dbReference type="InterPro" id="IPR036162">
    <property type="entry name" value="Resolvase-like_N_sf"/>
</dbReference>
<organism evidence="7 8">
    <name type="scientific">Gordonia otitidis (strain DSM 44809 / CCUG 52243 / JCM 12355 / NBRC 100426 / IFM 10032)</name>
    <dbReference type="NCBI Taxonomy" id="1108044"/>
    <lineage>
        <taxon>Bacteria</taxon>
        <taxon>Bacillati</taxon>
        <taxon>Actinomycetota</taxon>
        <taxon>Actinomycetes</taxon>
        <taxon>Mycobacteriales</taxon>
        <taxon>Gordoniaceae</taxon>
        <taxon>Gordonia</taxon>
    </lineage>
</organism>
<dbReference type="Pfam" id="PF02796">
    <property type="entry name" value="HTH_7"/>
    <property type="match status" value="1"/>
</dbReference>
<comment type="caution">
    <text evidence="7">The sequence shown here is derived from an EMBL/GenBank/DDBJ whole genome shotgun (WGS) entry which is preliminary data.</text>
</comment>
<dbReference type="Gene3D" id="1.10.10.60">
    <property type="entry name" value="Homeodomain-like"/>
    <property type="match status" value="1"/>
</dbReference>
<dbReference type="GO" id="GO:0003677">
    <property type="term" value="F:DNA binding"/>
    <property type="evidence" value="ECO:0007669"/>
    <property type="project" value="UniProtKB-KW"/>
</dbReference>
<feature type="active site" description="O-(5'-phospho-DNA)-serine intermediate" evidence="5">
    <location>
        <position position="23"/>
    </location>
</feature>
<dbReference type="InterPro" id="IPR006118">
    <property type="entry name" value="Recombinase_CS"/>
</dbReference>
<sequence length="204" mass="21692">MFNMVVTVPSASPRMVLGYARASVGAPPLASQVDTLTTRGVEPRRIYRDESATGVVIGPRPGLDALFDYARPGDAVVVVSIDRLGRTAAEVLATVRMLTDHDVGIQAVREGLSTYDDAGSTLVGVLASLAVANDEAAEARLRVRSTGDRHRAGHLGRPRALTDEQVALAHQMRADGEPVPTIATALGVSRATLYRTLAEKRPTR</sequence>